<dbReference type="HOGENOM" id="CLU_2334993_0_0_1"/>
<evidence type="ECO:0000313" key="1">
    <source>
        <dbReference type="EMBL" id="KIJ23243.1"/>
    </source>
</evidence>
<evidence type="ECO:0008006" key="3">
    <source>
        <dbReference type="Google" id="ProtNLM"/>
    </source>
</evidence>
<dbReference type="Gene3D" id="3.40.50.1820">
    <property type="entry name" value="alpha/beta hydrolase"/>
    <property type="match status" value="1"/>
</dbReference>
<gene>
    <name evidence="1" type="ORF">M422DRAFT_786230</name>
</gene>
<sequence length="98" mass="10976">MSGECIVFLDRPTSHETWFLLPRLDPRIDLFFILSGKDTSAVGGERAVRETAWRRPGKVSNVILPVGHLIPQEAPEVFAKLVVDFLVQKYVTTPKASL</sequence>
<keyword evidence="2" id="KW-1185">Reference proteome</keyword>
<reference evidence="1 2" key="1">
    <citation type="submission" date="2014-06" db="EMBL/GenBank/DDBJ databases">
        <title>Evolutionary Origins and Diversification of the Mycorrhizal Mutualists.</title>
        <authorList>
            <consortium name="DOE Joint Genome Institute"/>
            <consortium name="Mycorrhizal Genomics Consortium"/>
            <person name="Kohler A."/>
            <person name="Kuo A."/>
            <person name="Nagy L.G."/>
            <person name="Floudas D."/>
            <person name="Copeland A."/>
            <person name="Barry K.W."/>
            <person name="Cichocki N."/>
            <person name="Veneault-Fourrey C."/>
            <person name="LaButti K."/>
            <person name="Lindquist E.A."/>
            <person name="Lipzen A."/>
            <person name="Lundell T."/>
            <person name="Morin E."/>
            <person name="Murat C."/>
            <person name="Riley R."/>
            <person name="Ohm R."/>
            <person name="Sun H."/>
            <person name="Tunlid A."/>
            <person name="Henrissat B."/>
            <person name="Grigoriev I.V."/>
            <person name="Hibbett D.S."/>
            <person name="Martin F."/>
        </authorList>
    </citation>
    <scope>NUCLEOTIDE SEQUENCE [LARGE SCALE GENOMIC DNA]</scope>
    <source>
        <strain evidence="1 2">SS14</strain>
    </source>
</reference>
<dbReference type="OrthoDB" id="94039at2759"/>
<dbReference type="EMBL" id="KN837745">
    <property type="protein sequence ID" value="KIJ23243.1"/>
    <property type="molecule type" value="Genomic_DNA"/>
</dbReference>
<accession>A0A0C9T320</accession>
<protein>
    <recommendedName>
        <fullName evidence="3">AB hydrolase-1 domain-containing protein</fullName>
    </recommendedName>
</protein>
<organism evidence="1 2">
    <name type="scientific">Sphaerobolus stellatus (strain SS14)</name>
    <dbReference type="NCBI Taxonomy" id="990650"/>
    <lineage>
        <taxon>Eukaryota</taxon>
        <taxon>Fungi</taxon>
        <taxon>Dikarya</taxon>
        <taxon>Basidiomycota</taxon>
        <taxon>Agaricomycotina</taxon>
        <taxon>Agaricomycetes</taxon>
        <taxon>Phallomycetidae</taxon>
        <taxon>Geastrales</taxon>
        <taxon>Sphaerobolaceae</taxon>
        <taxon>Sphaerobolus</taxon>
    </lineage>
</organism>
<evidence type="ECO:0000313" key="2">
    <source>
        <dbReference type="Proteomes" id="UP000054279"/>
    </source>
</evidence>
<dbReference type="AlphaFoldDB" id="A0A0C9T320"/>
<dbReference type="InterPro" id="IPR029058">
    <property type="entry name" value="AB_hydrolase_fold"/>
</dbReference>
<proteinExistence type="predicted"/>
<name>A0A0C9T320_SPHS4</name>
<dbReference type="SUPFAM" id="SSF53474">
    <property type="entry name" value="alpha/beta-Hydrolases"/>
    <property type="match status" value="1"/>
</dbReference>
<dbReference type="Proteomes" id="UP000054279">
    <property type="component" value="Unassembled WGS sequence"/>
</dbReference>